<dbReference type="Gene3D" id="3.40.50.1240">
    <property type="entry name" value="Phosphoglycerate mutase-like"/>
    <property type="match status" value="1"/>
</dbReference>
<keyword evidence="5" id="KW-0378">Hydrolase</keyword>
<dbReference type="PANTHER" id="PTHR11567">
    <property type="entry name" value="ACID PHOSPHATASE-RELATED"/>
    <property type="match status" value="1"/>
</dbReference>
<keyword evidence="4" id="KW-0732">Signal</keyword>
<dbReference type="CDD" id="cd07061">
    <property type="entry name" value="HP_HAP_like"/>
    <property type="match status" value="1"/>
</dbReference>
<sequence>MIDVLAGAPPAAEGPAVFRHGDHTPCESFPNDKHKKNAWPQGFGQLTKLGIQRQYELGQYMRKRYKHFLSTVYNQFEIYVQSTDADPTLMSAQASLAGLYPLAGNQVWNPKILWQPIPVHTVPVSHDKVSTNWGLSASHLALSESQNM</sequence>
<dbReference type="EC" id="3.1.3.2" evidence="3"/>
<dbReference type="InParanoid" id="A0A674JIJ0"/>
<evidence type="ECO:0000256" key="4">
    <source>
        <dbReference type="ARBA" id="ARBA00022729"/>
    </source>
</evidence>
<keyword evidence="9" id="KW-1185">Reference proteome</keyword>
<dbReference type="InterPro" id="IPR000560">
    <property type="entry name" value="His_Pase_clade-2"/>
</dbReference>
<evidence type="ECO:0000256" key="1">
    <source>
        <dbReference type="ARBA" id="ARBA00000032"/>
    </source>
</evidence>
<keyword evidence="7" id="KW-0325">Glycoprotein</keyword>
<reference evidence="8" key="2">
    <citation type="submission" date="2025-09" db="UniProtKB">
        <authorList>
            <consortium name="Ensembl"/>
        </authorList>
    </citation>
    <scope>IDENTIFICATION</scope>
</reference>
<evidence type="ECO:0000313" key="9">
    <source>
        <dbReference type="Proteomes" id="UP000472274"/>
    </source>
</evidence>
<protein>
    <recommendedName>
        <fullName evidence="3">acid phosphatase</fullName>
        <ecNumber evidence="3">3.1.3.2</ecNumber>
    </recommendedName>
</protein>
<dbReference type="AlphaFoldDB" id="A0A674JIJ0"/>
<evidence type="ECO:0000256" key="5">
    <source>
        <dbReference type="ARBA" id="ARBA00022801"/>
    </source>
</evidence>
<keyword evidence="6" id="KW-1015">Disulfide bond</keyword>
<dbReference type="GO" id="GO:0005886">
    <property type="term" value="C:plasma membrane"/>
    <property type="evidence" value="ECO:0007669"/>
    <property type="project" value="TreeGrafter"/>
</dbReference>
<dbReference type="GO" id="GO:0003993">
    <property type="term" value="F:acid phosphatase activity"/>
    <property type="evidence" value="ECO:0007669"/>
    <property type="project" value="UniProtKB-EC"/>
</dbReference>
<comment type="catalytic activity">
    <reaction evidence="1">
        <text>a phosphate monoester + H2O = an alcohol + phosphate</text>
        <dbReference type="Rhea" id="RHEA:15017"/>
        <dbReference type="ChEBI" id="CHEBI:15377"/>
        <dbReference type="ChEBI" id="CHEBI:30879"/>
        <dbReference type="ChEBI" id="CHEBI:43474"/>
        <dbReference type="ChEBI" id="CHEBI:67140"/>
        <dbReference type="EC" id="3.1.3.2"/>
    </reaction>
</comment>
<name>A0A674JIJ0_9SAUR</name>
<dbReference type="Proteomes" id="UP000472274">
    <property type="component" value="Unplaced"/>
</dbReference>
<dbReference type="PANTHER" id="PTHR11567:SF211">
    <property type="entry name" value="PROSTATIC ACID PHOSPHATASE"/>
    <property type="match status" value="1"/>
</dbReference>
<dbReference type="Pfam" id="PF00328">
    <property type="entry name" value="His_Phos_2"/>
    <property type="match status" value="1"/>
</dbReference>
<evidence type="ECO:0000256" key="2">
    <source>
        <dbReference type="ARBA" id="ARBA00005375"/>
    </source>
</evidence>
<dbReference type="SUPFAM" id="SSF53254">
    <property type="entry name" value="Phosphoglycerate mutase-like"/>
    <property type="match status" value="1"/>
</dbReference>
<evidence type="ECO:0000256" key="3">
    <source>
        <dbReference type="ARBA" id="ARBA00012646"/>
    </source>
</evidence>
<evidence type="ECO:0000256" key="6">
    <source>
        <dbReference type="ARBA" id="ARBA00023157"/>
    </source>
</evidence>
<reference evidence="8" key="1">
    <citation type="submission" date="2025-08" db="UniProtKB">
        <authorList>
            <consortium name="Ensembl"/>
        </authorList>
    </citation>
    <scope>IDENTIFICATION</scope>
</reference>
<dbReference type="Ensembl" id="ENSTMTT00000020410.1">
    <property type="protein sequence ID" value="ENSTMTP00000019717.1"/>
    <property type="gene ID" value="ENSTMTG00000014450.1"/>
</dbReference>
<accession>A0A674JIJ0</accession>
<dbReference type="GeneTree" id="ENSGT00940000160450"/>
<comment type="similarity">
    <text evidence="2">Belongs to the histidine acid phosphatase family.</text>
</comment>
<dbReference type="InterPro" id="IPR029033">
    <property type="entry name" value="His_PPase_superfam"/>
</dbReference>
<evidence type="ECO:0000313" key="8">
    <source>
        <dbReference type="Ensembl" id="ENSTMTP00000019717.1"/>
    </source>
</evidence>
<organism evidence="8 9">
    <name type="scientific">Terrapene triunguis</name>
    <name type="common">Three-toed box turtle</name>
    <dbReference type="NCBI Taxonomy" id="2587831"/>
    <lineage>
        <taxon>Eukaryota</taxon>
        <taxon>Metazoa</taxon>
        <taxon>Chordata</taxon>
        <taxon>Craniata</taxon>
        <taxon>Vertebrata</taxon>
        <taxon>Euteleostomi</taxon>
        <taxon>Archelosauria</taxon>
        <taxon>Testudinata</taxon>
        <taxon>Testudines</taxon>
        <taxon>Cryptodira</taxon>
        <taxon>Durocryptodira</taxon>
        <taxon>Testudinoidea</taxon>
        <taxon>Emydidae</taxon>
        <taxon>Terrapene</taxon>
    </lineage>
</organism>
<proteinExistence type="inferred from homology"/>
<dbReference type="InterPro" id="IPR050645">
    <property type="entry name" value="Histidine_acid_phosphatase"/>
</dbReference>
<evidence type="ECO:0000256" key="7">
    <source>
        <dbReference type="ARBA" id="ARBA00023180"/>
    </source>
</evidence>